<feature type="transmembrane region" description="Helical" evidence="1">
    <location>
        <begin position="208"/>
        <end position="227"/>
    </location>
</feature>
<keyword evidence="1" id="KW-0472">Membrane</keyword>
<dbReference type="InterPro" id="IPR053150">
    <property type="entry name" value="Teicoplanin_resist-assoc"/>
</dbReference>
<feature type="transmembrane region" description="Helical" evidence="1">
    <location>
        <begin position="21"/>
        <end position="43"/>
    </location>
</feature>
<feature type="domain" description="VanZ-like" evidence="2">
    <location>
        <begin position="84"/>
        <end position="224"/>
    </location>
</feature>
<name>A0A415PRF7_9FIRM</name>
<organism evidence="3 4">
    <name type="scientific">Amedibacillus dolichus</name>
    <dbReference type="NCBI Taxonomy" id="31971"/>
    <lineage>
        <taxon>Bacteria</taxon>
        <taxon>Bacillati</taxon>
        <taxon>Bacillota</taxon>
        <taxon>Erysipelotrichia</taxon>
        <taxon>Erysipelotrichales</taxon>
        <taxon>Erysipelotrichaceae</taxon>
        <taxon>Amedibacillus</taxon>
    </lineage>
</organism>
<accession>A0A415PRF7</accession>
<dbReference type="PANTHER" id="PTHR36834:SF1">
    <property type="entry name" value="INTEGRAL MEMBRANE PROTEIN"/>
    <property type="match status" value="1"/>
</dbReference>
<dbReference type="EMBL" id="QRPK01000001">
    <property type="protein sequence ID" value="RHM15345.1"/>
    <property type="molecule type" value="Genomic_DNA"/>
</dbReference>
<feature type="transmembrane region" description="Helical" evidence="1">
    <location>
        <begin position="77"/>
        <end position="96"/>
    </location>
</feature>
<comment type="caution">
    <text evidence="3">The sequence shown here is derived from an EMBL/GenBank/DDBJ whole genome shotgun (WGS) entry which is preliminary data.</text>
</comment>
<feature type="transmembrane region" description="Helical" evidence="1">
    <location>
        <begin position="49"/>
        <end position="70"/>
    </location>
</feature>
<reference evidence="3 4" key="1">
    <citation type="submission" date="2018-08" db="EMBL/GenBank/DDBJ databases">
        <title>A genome reference for cultivated species of the human gut microbiota.</title>
        <authorList>
            <person name="Zou Y."/>
            <person name="Xue W."/>
            <person name="Luo G."/>
        </authorList>
    </citation>
    <scope>NUCLEOTIDE SEQUENCE [LARGE SCALE GENOMIC DNA]</scope>
    <source>
        <strain evidence="3 4">AF35-6BH</strain>
    </source>
</reference>
<proteinExistence type="predicted"/>
<dbReference type="Proteomes" id="UP000284868">
    <property type="component" value="Unassembled WGS sequence"/>
</dbReference>
<dbReference type="InterPro" id="IPR006976">
    <property type="entry name" value="VanZ-like"/>
</dbReference>
<keyword evidence="1" id="KW-1133">Transmembrane helix</keyword>
<dbReference type="PANTHER" id="PTHR36834">
    <property type="entry name" value="MEMBRANE PROTEIN-RELATED"/>
    <property type="match status" value="1"/>
</dbReference>
<feature type="transmembrane region" description="Helical" evidence="1">
    <location>
        <begin position="149"/>
        <end position="168"/>
    </location>
</feature>
<dbReference type="OrthoDB" id="9805025at2"/>
<evidence type="ECO:0000313" key="4">
    <source>
        <dbReference type="Proteomes" id="UP000284868"/>
    </source>
</evidence>
<protein>
    <recommendedName>
        <fullName evidence="2">VanZ-like domain-containing protein</fullName>
    </recommendedName>
</protein>
<dbReference type="Pfam" id="PF04892">
    <property type="entry name" value="VanZ"/>
    <property type="match status" value="1"/>
</dbReference>
<evidence type="ECO:0000259" key="2">
    <source>
        <dbReference type="Pfam" id="PF04892"/>
    </source>
</evidence>
<keyword evidence="4" id="KW-1185">Reference proteome</keyword>
<evidence type="ECO:0000313" key="3">
    <source>
        <dbReference type="EMBL" id="RHM15345.1"/>
    </source>
</evidence>
<evidence type="ECO:0000256" key="1">
    <source>
        <dbReference type="SAM" id="Phobius"/>
    </source>
</evidence>
<dbReference type="AlphaFoldDB" id="A0A415PRF7"/>
<keyword evidence="1" id="KW-0812">Transmembrane</keyword>
<gene>
    <name evidence="3" type="ORF">DWZ83_00240</name>
</gene>
<feature type="transmembrane region" description="Helical" evidence="1">
    <location>
        <begin position="180"/>
        <end position="202"/>
    </location>
</feature>
<sequence length="239" mass="27720">MFRHIFSVIIIARGNNMKKSTQLCSMLLAVVAIVLFLLLGYLLMRHDIFLPKSTILYLLLIILLCSYIALRLIHKTCYIWHILFFLYATGLCYLLFFSKEFARDRIDYFAVESYWTTLEDQWSYAVNLKPFATIESLLGVWNSPWYGDYSFTNLIGNLVAFLPFACFVRMFYPNLKARSFFGYMSLLIIAVECLQLLSFTGSMDIDDYLLNISGAMLGFAVCSIPFIKNLLMKLKHLDK</sequence>